<dbReference type="GO" id="GO:0016757">
    <property type="term" value="F:glycosyltransferase activity"/>
    <property type="evidence" value="ECO:0007669"/>
    <property type="project" value="UniProtKB-KW"/>
</dbReference>
<name>A0A381NC99_9ZZZZ</name>
<dbReference type="EMBL" id="UINC01000263">
    <property type="protein sequence ID" value="SUZ52230.1"/>
    <property type="molecule type" value="Genomic_DNA"/>
</dbReference>
<protein>
    <recommendedName>
        <fullName evidence="4">Glycosyltransferase 61 catalytic domain-containing protein</fullName>
    </recommendedName>
</protein>
<feature type="domain" description="Glycosyltransferase 61 catalytic" evidence="4">
    <location>
        <begin position="82"/>
        <end position="245"/>
    </location>
</feature>
<dbReference type="PANTHER" id="PTHR20961">
    <property type="entry name" value="GLYCOSYLTRANSFERASE"/>
    <property type="match status" value="1"/>
</dbReference>
<dbReference type="InterPro" id="IPR007657">
    <property type="entry name" value="Glycosyltransferase_61"/>
</dbReference>
<sequence>MQLILENALLSAEDGLVQSGNQIWFHFQKYPWHLSNPENNPASGEHRRHIEARLSQGLTNPANARLLNGTYHLGISPHIYSYYHLLTDLLPHLLDAPRFPVLVPEFMPLVFVDFLREAGFEVQILAADVFRVEKLIIPEMKAPDWNVEKIKKIRTFVENLYPQLSSQKSKSQQRIYVSRKLAVKRHLANESEFSGLMKKHEFHKVYLEQLSIREQVELFRSASHVIAAHGAGLTNVIFAPAAVKILEIRPLRTSGRFCFENLFSLGWPNNEFLVPPKSGKFFLPVAELEKVLQRWQNEA</sequence>
<evidence type="ECO:0000256" key="3">
    <source>
        <dbReference type="ARBA" id="ARBA00023180"/>
    </source>
</evidence>
<organism evidence="5">
    <name type="scientific">marine metagenome</name>
    <dbReference type="NCBI Taxonomy" id="408172"/>
    <lineage>
        <taxon>unclassified sequences</taxon>
        <taxon>metagenomes</taxon>
        <taxon>ecological metagenomes</taxon>
    </lineage>
</organism>
<reference evidence="5" key="1">
    <citation type="submission" date="2018-05" db="EMBL/GenBank/DDBJ databases">
        <authorList>
            <person name="Lanie J.A."/>
            <person name="Ng W.-L."/>
            <person name="Kazmierczak K.M."/>
            <person name="Andrzejewski T.M."/>
            <person name="Davidsen T.M."/>
            <person name="Wayne K.J."/>
            <person name="Tettelin H."/>
            <person name="Glass J.I."/>
            <person name="Rusch D."/>
            <person name="Podicherti R."/>
            <person name="Tsui H.-C.T."/>
            <person name="Winkler M.E."/>
        </authorList>
    </citation>
    <scope>NUCLEOTIDE SEQUENCE</scope>
</reference>
<dbReference type="AlphaFoldDB" id="A0A381NC99"/>
<gene>
    <name evidence="5" type="ORF">METZ01_LOCUS5084</name>
</gene>
<dbReference type="Pfam" id="PF04577">
    <property type="entry name" value="Glyco_transf_61"/>
    <property type="match status" value="1"/>
</dbReference>
<keyword evidence="3" id="KW-0325">Glycoprotein</keyword>
<keyword evidence="2" id="KW-0808">Transferase</keyword>
<proteinExistence type="predicted"/>
<evidence type="ECO:0000256" key="2">
    <source>
        <dbReference type="ARBA" id="ARBA00022679"/>
    </source>
</evidence>
<dbReference type="InterPro" id="IPR049625">
    <property type="entry name" value="Glyco_transf_61_cat"/>
</dbReference>
<evidence type="ECO:0000313" key="5">
    <source>
        <dbReference type="EMBL" id="SUZ52230.1"/>
    </source>
</evidence>
<evidence type="ECO:0000256" key="1">
    <source>
        <dbReference type="ARBA" id="ARBA00022676"/>
    </source>
</evidence>
<evidence type="ECO:0000259" key="4">
    <source>
        <dbReference type="Pfam" id="PF04577"/>
    </source>
</evidence>
<keyword evidence="1" id="KW-0328">Glycosyltransferase</keyword>
<accession>A0A381NC99</accession>